<dbReference type="AlphaFoldDB" id="A0A4R3RA20"/>
<proteinExistence type="predicted"/>
<evidence type="ECO:0000256" key="1">
    <source>
        <dbReference type="SAM" id="MobiDB-lite"/>
    </source>
</evidence>
<protein>
    <submittedName>
        <fullName evidence="2">Uncharacterized protein</fullName>
    </submittedName>
</protein>
<dbReference type="EMBL" id="SMBJ01000001">
    <property type="protein sequence ID" value="TCU31234.1"/>
    <property type="molecule type" value="Genomic_DNA"/>
</dbReference>
<evidence type="ECO:0000313" key="2">
    <source>
        <dbReference type="EMBL" id="TCU31234.1"/>
    </source>
</evidence>
<feature type="region of interest" description="Disordered" evidence="1">
    <location>
        <begin position="1"/>
        <end position="33"/>
    </location>
</feature>
<dbReference type="Gene3D" id="3.20.20.10">
    <property type="entry name" value="Alanine racemase"/>
    <property type="match status" value="1"/>
</dbReference>
<gene>
    <name evidence="2" type="ORF">EV130_101811</name>
</gene>
<organism evidence="2 3">
    <name type="scientific">Rhizobium azibense</name>
    <dbReference type="NCBI Taxonomy" id="1136135"/>
    <lineage>
        <taxon>Bacteria</taxon>
        <taxon>Pseudomonadati</taxon>
        <taxon>Pseudomonadota</taxon>
        <taxon>Alphaproteobacteria</taxon>
        <taxon>Hyphomicrobiales</taxon>
        <taxon>Rhizobiaceae</taxon>
        <taxon>Rhizobium/Agrobacterium group</taxon>
        <taxon>Rhizobium</taxon>
    </lineage>
</organism>
<name>A0A4R3RA20_9HYPH</name>
<dbReference type="InterPro" id="IPR029066">
    <property type="entry name" value="PLP-binding_barrel"/>
</dbReference>
<evidence type="ECO:0000313" key="3">
    <source>
        <dbReference type="Proteomes" id="UP000295547"/>
    </source>
</evidence>
<dbReference type="Proteomes" id="UP000295547">
    <property type="component" value="Unassembled WGS sequence"/>
</dbReference>
<accession>A0A4R3RA20</accession>
<comment type="caution">
    <text evidence="2">The sequence shown here is derived from an EMBL/GenBank/DDBJ whole genome shotgun (WGS) entry which is preliminary data.</text>
</comment>
<keyword evidence="3" id="KW-1185">Reference proteome</keyword>
<sequence length="130" mass="14227">MEMNVDPHRCGKTGLPLSPRWTTGSDLSTPRPIADEDRMTVNISRVQSYMDAHDLHLRVHSRRTKSPTPAAAQVAARAIGINCQKAFQRISPKASAHFAERKPLGVLVECDTGGGRCAVRWRASSSFNCG</sequence>
<reference evidence="2 3" key="1">
    <citation type="submission" date="2019-03" db="EMBL/GenBank/DDBJ databases">
        <title>Genomic Encyclopedia of Type Strains, Phase IV (KMG-V): Genome sequencing to study the core and pangenomes of soil and plant-associated prokaryotes.</title>
        <authorList>
            <person name="Whitman W."/>
        </authorList>
    </citation>
    <scope>NUCLEOTIDE SEQUENCE [LARGE SCALE GENOMIC DNA]</scope>
    <source>
        <strain evidence="2 3">Gr42</strain>
    </source>
</reference>